<evidence type="ECO:0000256" key="8">
    <source>
        <dbReference type="ARBA" id="ARBA00022670"/>
    </source>
</evidence>
<evidence type="ECO:0000256" key="6">
    <source>
        <dbReference type="ARBA" id="ARBA00020658"/>
    </source>
</evidence>
<keyword evidence="7 20" id="KW-0031">Aminopeptidase</keyword>
<dbReference type="InterPro" id="IPR050422">
    <property type="entry name" value="X-Pro_aminopeptidase_P"/>
</dbReference>
<feature type="compositionally biased region" description="Low complexity" evidence="16">
    <location>
        <begin position="61"/>
        <end position="70"/>
    </location>
</feature>
<accession>U4L1L4</accession>
<keyword evidence="12" id="KW-0464">Manganese</keyword>
<dbReference type="InterPro" id="IPR033740">
    <property type="entry name" value="Pept_M24B"/>
</dbReference>
<dbReference type="CDD" id="cd01085">
    <property type="entry name" value="APP"/>
    <property type="match status" value="1"/>
</dbReference>
<evidence type="ECO:0000256" key="7">
    <source>
        <dbReference type="ARBA" id="ARBA00022438"/>
    </source>
</evidence>
<dbReference type="GO" id="GO:0070006">
    <property type="term" value="F:metalloaminopeptidase activity"/>
    <property type="evidence" value="ECO:0007669"/>
    <property type="project" value="InterPro"/>
</dbReference>
<dbReference type="FunFam" id="3.90.230.10:FF:000007">
    <property type="entry name" value="Xaa-Pro aminopeptidase P"/>
    <property type="match status" value="1"/>
</dbReference>
<dbReference type="InterPro" id="IPR000994">
    <property type="entry name" value="Pept_M24"/>
</dbReference>
<comment type="similarity">
    <text evidence="4 15">Belongs to the peptidase M24B family.</text>
</comment>
<evidence type="ECO:0000256" key="11">
    <source>
        <dbReference type="ARBA" id="ARBA00023049"/>
    </source>
</evidence>
<evidence type="ECO:0000256" key="16">
    <source>
        <dbReference type="SAM" id="MobiDB-lite"/>
    </source>
</evidence>
<dbReference type="Gene3D" id="3.90.230.10">
    <property type="entry name" value="Creatinase/methionine aminopeptidase superfamily"/>
    <property type="match status" value="1"/>
</dbReference>
<comment type="catalytic activity">
    <reaction evidence="1">
        <text>Release of any N-terminal amino acid, including proline, that is linked to proline, even from a dipeptide or tripeptide.</text>
        <dbReference type="EC" id="3.4.11.9"/>
    </reaction>
</comment>
<dbReference type="PANTHER" id="PTHR43763">
    <property type="entry name" value="XAA-PRO AMINOPEPTIDASE 1"/>
    <property type="match status" value="1"/>
</dbReference>
<proteinExistence type="inferred from homology"/>
<reference evidence="20 21" key="1">
    <citation type="journal article" date="2013" name="PLoS Genet.">
        <title>The genome and development-dependent transcriptomes of Pyronema confluens: a window into fungal evolution.</title>
        <authorList>
            <person name="Traeger S."/>
            <person name="Altegoer F."/>
            <person name="Freitag M."/>
            <person name="Gabaldon T."/>
            <person name="Kempken F."/>
            <person name="Kumar A."/>
            <person name="Marcet-Houben M."/>
            <person name="Poggeler S."/>
            <person name="Stajich J.E."/>
            <person name="Nowrousian M."/>
        </authorList>
    </citation>
    <scope>NUCLEOTIDE SEQUENCE [LARGE SCALE GENOMIC DNA]</scope>
    <source>
        <strain evidence="21">CBS 100304</strain>
        <tissue evidence="20">Vegetative mycelium</tissue>
    </source>
</reference>
<evidence type="ECO:0000256" key="9">
    <source>
        <dbReference type="ARBA" id="ARBA00022723"/>
    </source>
</evidence>
<evidence type="ECO:0000256" key="2">
    <source>
        <dbReference type="ARBA" id="ARBA00001936"/>
    </source>
</evidence>
<dbReference type="FunFam" id="3.40.350.10:FF:000010">
    <property type="entry name" value="Probable Xaa-Pro aminopeptidase P"/>
    <property type="match status" value="1"/>
</dbReference>
<dbReference type="GO" id="GO:0006508">
    <property type="term" value="P:proteolysis"/>
    <property type="evidence" value="ECO:0007669"/>
    <property type="project" value="UniProtKB-KW"/>
</dbReference>
<organism evidence="20 21">
    <name type="scientific">Pyronema omphalodes (strain CBS 100304)</name>
    <name type="common">Pyronema confluens</name>
    <dbReference type="NCBI Taxonomy" id="1076935"/>
    <lineage>
        <taxon>Eukaryota</taxon>
        <taxon>Fungi</taxon>
        <taxon>Dikarya</taxon>
        <taxon>Ascomycota</taxon>
        <taxon>Pezizomycotina</taxon>
        <taxon>Pezizomycetes</taxon>
        <taxon>Pezizales</taxon>
        <taxon>Pyronemataceae</taxon>
        <taxon>Pyronema</taxon>
    </lineage>
</organism>
<gene>
    <name evidence="20" type="ORF">PCON_09360</name>
</gene>
<comment type="cofactor">
    <cofactor evidence="2">
        <name>Mn(2+)</name>
        <dbReference type="ChEBI" id="CHEBI:29035"/>
    </cofactor>
</comment>
<feature type="domain" description="Peptidase M24 C-terminal" evidence="19">
    <location>
        <begin position="641"/>
        <end position="705"/>
    </location>
</feature>
<dbReference type="Gene3D" id="3.40.350.10">
    <property type="entry name" value="Creatinase/prolidase N-terminal domain"/>
    <property type="match status" value="2"/>
</dbReference>
<dbReference type="InterPro" id="IPR029149">
    <property type="entry name" value="Creatin/AminoP/Spt16_N"/>
</dbReference>
<keyword evidence="21" id="KW-1185">Reference proteome</keyword>
<dbReference type="InterPro" id="IPR032416">
    <property type="entry name" value="Peptidase_M24_C"/>
</dbReference>
<evidence type="ECO:0000256" key="4">
    <source>
        <dbReference type="ARBA" id="ARBA00008766"/>
    </source>
</evidence>
<dbReference type="eggNOG" id="KOG2413">
    <property type="taxonomic scope" value="Eukaryota"/>
</dbReference>
<dbReference type="OrthoDB" id="9995434at2759"/>
<evidence type="ECO:0000259" key="18">
    <source>
        <dbReference type="Pfam" id="PF01321"/>
    </source>
</evidence>
<sequence length="709" mass="79155">MSSPFGAIRSQRLVSSLLLLRLHHQPHHRKALHLHRFCRSLGSSITTTSNNHRHRPEAKHSSSSQSRQRLSNRPFNRLFASLRDETQQEIMTVNTTDRLVALRAAMSRENVDIYVVPSEDSHNSEYICAADARRAYLSGFTGSAGCAVVTKDKAILSTDGRYFNQATKQLDSNWELLKQGMPDVLTWQEWTCKQSEGGKTVGVDATLITAQQAKSFEARIKKAGGAGLKGLEKNLIDEIWTDRPARPNNPVIVLGNEFAGQPFQEKLEAVRKELEKKKSPGFVVSMLDEIAWLYNLRGSDIPYNPVFFAYALVTPTTATLYIDSAKLPSDALAHLGDAVTIAPYTSIFSHLRTLSAEVKATAEAANEPVKKWLISNKTSWQLSQSLGGEDAIEVVRSPIEESKAVKNETEREGMRKCHIRDGAALIKYFAWLEKTLLAGEKIDECQAADKLEELRSVGENFKGLSFDTISSTGPNAAVIHYKPEPGACSVIDPNAIYLCDSGAQYLDGTTDTTRTLHFGEPTEMERKSYTLVLKGMVALDRVVFPKGTSGFALDVLARQFLWREGLDYRHGTGHGVGSFLNVHEGPIGIGTRVQYSEVPLAPGMVISDEPGYYEDGNFGIRIENVIMVRTVKTTHEFGGKPWYGFEHVTMVPMCKKLTNLELLTKEEKIWLNDYHKEVLENTKGFLEGEENRYVREWLERECEPVPVDA</sequence>
<keyword evidence="10" id="KW-0378">Hydrolase</keyword>
<dbReference type="Pfam" id="PF16188">
    <property type="entry name" value="Peptidase_M24_C"/>
    <property type="match status" value="1"/>
</dbReference>
<evidence type="ECO:0000259" key="17">
    <source>
        <dbReference type="Pfam" id="PF00557"/>
    </source>
</evidence>
<dbReference type="PANTHER" id="PTHR43763:SF6">
    <property type="entry name" value="XAA-PRO AMINOPEPTIDASE 1"/>
    <property type="match status" value="1"/>
</dbReference>
<evidence type="ECO:0000256" key="5">
    <source>
        <dbReference type="ARBA" id="ARBA00012574"/>
    </source>
</evidence>
<keyword evidence="11" id="KW-0482">Metalloprotease</keyword>
<evidence type="ECO:0000256" key="13">
    <source>
        <dbReference type="ARBA" id="ARBA00030849"/>
    </source>
</evidence>
<feature type="region of interest" description="Disordered" evidence="16">
    <location>
        <begin position="45"/>
        <end position="70"/>
    </location>
</feature>
<keyword evidence="9 15" id="KW-0479">Metal-binding</keyword>
<comment type="function">
    <text evidence="3">Catalyzes the removal of a penultimate prolyl residue from the N-termini of peptides.</text>
</comment>
<dbReference type="EMBL" id="HF935496">
    <property type="protein sequence ID" value="CCX09767.1"/>
    <property type="molecule type" value="Genomic_DNA"/>
</dbReference>
<evidence type="ECO:0000313" key="21">
    <source>
        <dbReference type="Proteomes" id="UP000018144"/>
    </source>
</evidence>
<dbReference type="Pfam" id="PF00557">
    <property type="entry name" value="Peptidase_M24"/>
    <property type="match status" value="1"/>
</dbReference>
<feature type="domain" description="Creatinase N-terminal" evidence="18">
    <location>
        <begin position="98"/>
        <end position="222"/>
    </location>
</feature>
<dbReference type="STRING" id="1076935.U4L1L4"/>
<dbReference type="Proteomes" id="UP000018144">
    <property type="component" value="Unassembled WGS sequence"/>
</dbReference>
<protein>
    <recommendedName>
        <fullName evidence="6">Probable Xaa-Pro aminopeptidase P</fullName>
        <ecNumber evidence="5">3.4.11.9</ecNumber>
    </recommendedName>
    <alternativeName>
        <fullName evidence="13">Aminoacylproline aminopeptidase</fullName>
    </alternativeName>
    <alternativeName>
        <fullName evidence="14">Prolidase</fullName>
    </alternativeName>
</protein>
<dbReference type="InterPro" id="IPR036005">
    <property type="entry name" value="Creatinase/aminopeptidase-like"/>
</dbReference>
<feature type="domain" description="Peptidase M24" evidence="17">
    <location>
        <begin position="412"/>
        <end position="629"/>
    </location>
</feature>
<dbReference type="PROSITE" id="PS00491">
    <property type="entry name" value="PROLINE_PEPTIDASE"/>
    <property type="match status" value="1"/>
</dbReference>
<evidence type="ECO:0000256" key="12">
    <source>
        <dbReference type="ARBA" id="ARBA00023211"/>
    </source>
</evidence>
<keyword evidence="8" id="KW-0645">Protease</keyword>
<evidence type="ECO:0000313" key="20">
    <source>
        <dbReference type="EMBL" id="CCX09767.1"/>
    </source>
</evidence>
<evidence type="ECO:0000256" key="14">
    <source>
        <dbReference type="ARBA" id="ARBA00032413"/>
    </source>
</evidence>
<name>U4L1L4_PYROM</name>
<dbReference type="AlphaFoldDB" id="U4L1L4"/>
<dbReference type="OMA" id="EPGMILS"/>
<dbReference type="Pfam" id="PF01321">
    <property type="entry name" value="Creatinase_N"/>
    <property type="match status" value="1"/>
</dbReference>
<evidence type="ECO:0000256" key="1">
    <source>
        <dbReference type="ARBA" id="ARBA00001424"/>
    </source>
</evidence>
<evidence type="ECO:0000256" key="3">
    <source>
        <dbReference type="ARBA" id="ARBA00002443"/>
    </source>
</evidence>
<dbReference type="GO" id="GO:0046872">
    <property type="term" value="F:metal ion binding"/>
    <property type="evidence" value="ECO:0007669"/>
    <property type="project" value="UniProtKB-KW"/>
</dbReference>
<dbReference type="InterPro" id="IPR000587">
    <property type="entry name" value="Creatinase_N"/>
</dbReference>
<dbReference type="InterPro" id="IPR001131">
    <property type="entry name" value="Peptidase_M24B_aminopep-P_CS"/>
</dbReference>
<evidence type="ECO:0000256" key="10">
    <source>
        <dbReference type="ARBA" id="ARBA00022801"/>
    </source>
</evidence>
<dbReference type="Pfam" id="PF16189">
    <property type="entry name" value="Creatinase_N_2"/>
    <property type="match status" value="1"/>
</dbReference>
<dbReference type="SUPFAM" id="SSF55920">
    <property type="entry name" value="Creatinase/aminopeptidase"/>
    <property type="match status" value="1"/>
</dbReference>
<dbReference type="GO" id="GO:0005737">
    <property type="term" value="C:cytoplasm"/>
    <property type="evidence" value="ECO:0007669"/>
    <property type="project" value="UniProtKB-ARBA"/>
</dbReference>
<dbReference type="SUPFAM" id="SSF53092">
    <property type="entry name" value="Creatinase/prolidase N-terminal domain"/>
    <property type="match status" value="1"/>
</dbReference>
<dbReference type="EC" id="3.4.11.9" evidence="5"/>
<evidence type="ECO:0000256" key="15">
    <source>
        <dbReference type="RuleBase" id="RU000590"/>
    </source>
</evidence>
<evidence type="ECO:0000259" key="19">
    <source>
        <dbReference type="Pfam" id="PF16188"/>
    </source>
</evidence>
<dbReference type="FunFam" id="3.40.350.10:FF:000003">
    <property type="entry name" value="Xaa-pro aminopeptidase P"/>
    <property type="match status" value="1"/>
</dbReference>